<dbReference type="GO" id="GO:0003700">
    <property type="term" value="F:DNA-binding transcription factor activity"/>
    <property type="evidence" value="ECO:0007669"/>
    <property type="project" value="InterPro"/>
</dbReference>
<dbReference type="Pfam" id="PF00575">
    <property type="entry name" value="S1"/>
    <property type="match status" value="1"/>
</dbReference>
<evidence type="ECO:0000256" key="6">
    <source>
        <dbReference type="ARBA" id="ARBA00023163"/>
    </source>
</evidence>
<dbReference type="InterPro" id="IPR013735">
    <property type="entry name" value="TF_NusA_N"/>
</dbReference>
<protein>
    <recommendedName>
        <fullName evidence="7">S1 motif domain-containing protein</fullName>
    </recommendedName>
</protein>
<gene>
    <name evidence="8" type="ORF">GALL_256620</name>
</gene>
<dbReference type="EMBL" id="MLJW01000232">
    <property type="protein sequence ID" value="OIQ92438.1"/>
    <property type="molecule type" value="Genomic_DNA"/>
</dbReference>
<dbReference type="InterPro" id="IPR004087">
    <property type="entry name" value="KH_dom"/>
</dbReference>
<keyword evidence="4" id="KW-0694">RNA-binding</keyword>
<dbReference type="PANTHER" id="PTHR22648:SF0">
    <property type="entry name" value="TRANSCRIPTION TERMINATION_ANTITERMINATION PROTEIN NUSA"/>
    <property type="match status" value="1"/>
</dbReference>
<evidence type="ECO:0000313" key="8">
    <source>
        <dbReference type="EMBL" id="OIQ92438.1"/>
    </source>
</evidence>
<sequence length="488" mass="54920">MSREILLLVDALAHEKNVSKEVIFTALELALASATKKKHHDDADIRVAIHRETGEYETFRRWQYVEYDLLENSAYQIDEEDERSKGLNIGDYYEEPLESIEFGRIGAQAAKQVILQKVREAERDQILEDFLARDEKLVTGVIKRMEKGNAIIEVGRIESLLPREQMIPKENLRVGDRVRAYLSRIERGGRGPQLILSRIIPDFLVRLFELEVPEIEEGLLEIRAAARDPGLRSKIAVKSNDQRIDPVGTCVGMRGSRVQAVTGELAGERVDIVLWSIEPAQFVINAMSPAEVSSIVVDEDAHSMDVVVDEEQLALAIGRNGQNVRLASELTGWTLNILTVDEANKKTQTEHASVSHLFMEKLDVDEEVAEILVQEGFSTLEEIAYVPLAEMNEIDAFDEDTIEELRKRARAALLTEAIAKEEKVDEAAEDLLTMEGMDDETAHLLASKGVATMDDLAELAVDELVEMTRMDMERAKTLIMTARAPWFK</sequence>
<dbReference type="GO" id="GO:0006353">
    <property type="term" value="P:DNA-templated transcription termination"/>
    <property type="evidence" value="ECO:0007669"/>
    <property type="project" value="UniProtKB-KW"/>
</dbReference>
<dbReference type="AlphaFoldDB" id="A0A1J5R8T7"/>
<dbReference type="NCBIfam" id="TIGR01954">
    <property type="entry name" value="nusA_Cterm_rpt"/>
    <property type="match status" value="2"/>
</dbReference>
<dbReference type="InterPro" id="IPR010995">
    <property type="entry name" value="DNA_repair_Rad51/TF_NusA_a-hlx"/>
</dbReference>
<dbReference type="Gene3D" id="3.30.300.20">
    <property type="match status" value="2"/>
</dbReference>
<dbReference type="InterPro" id="IPR003029">
    <property type="entry name" value="S1_domain"/>
</dbReference>
<dbReference type="InterPro" id="IPR010213">
    <property type="entry name" value="TF_NusA"/>
</dbReference>
<keyword evidence="2" id="KW-0963">Cytoplasm</keyword>
<dbReference type="Gene3D" id="2.40.50.140">
    <property type="entry name" value="Nucleic acid-binding proteins"/>
    <property type="match status" value="1"/>
</dbReference>
<accession>A0A1J5R8T7</accession>
<dbReference type="InterPro" id="IPR058582">
    <property type="entry name" value="KH_NusA_2nd"/>
</dbReference>
<keyword evidence="5" id="KW-0805">Transcription regulation</keyword>
<dbReference type="SMART" id="SM00322">
    <property type="entry name" value="KH"/>
    <property type="match status" value="1"/>
</dbReference>
<dbReference type="Pfam" id="PF08529">
    <property type="entry name" value="NusA_N"/>
    <property type="match status" value="1"/>
</dbReference>
<dbReference type="Pfam" id="PF13184">
    <property type="entry name" value="KH_NusA_1st"/>
    <property type="match status" value="1"/>
</dbReference>
<dbReference type="InterPro" id="IPR015946">
    <property type="entry name" value="KH_dom-like_a/b"/>
</dbReference>
<dbReference type="FunFam" id="3.30.300.20:FF:000005">
    <property type="entry name" value="Transcription termination/antitermination protein NusA"/>
    <property type="match status" value="1"/>
</dbReference>
<dbReference type="PROSITE" id="PS50126">
    <property type="entry name" value="S1"/>
    <property type="match status" value="1"/>
</dbReference>
<keyword evidence="1" id="KW-0806">Transcription termination</keyword>
<evidence type="ECO:0000256" key="1">
    <source>
        <dbReference type="ARBA" id="ARBA00022472"/>
    </source>
</evidence>
<dbReference type="HAMAP" id="MF_00945_B">
    <property type="entry name" value="NusA_B"/>
    <property type="match status" value="1"/>
</dbReference>
<dbReference type="InterPro" id="IPR010214">
    <property type="entry name" value="Tscrpt_termin_fac_NusA_C_rpt"/>
</dbReference>
<comment type="caution">
    <text evidence="8">The sequence shown here is derived from an EMBL/GenBank/DDBJ whole genome shotgun (WGS) entry which is preliminary data.</text>
</comment>
<dbReference type="InterPro" id="IPR009019">
    <property type="entry name" value="KH_sf_prok-type"/>
</dbReference>
<dbReference type="InterPro" id="IPR012340">
    <property type="entry name" value="NA-bd_OB-fold"/>
</dbReference>
<evidence type="ECO:0000256" key="2">
    <source>
        <dbReference type="ARBA" id="ARBA00022490"/>
    </source>
</evidence>
<dbReference type="InterPro" id="IPR025249">
    <property type="entry name" value="TF_NusA_KH_1st"/>
</dbReference>
<dbReference type="PANTHER" id="PTHR22648">
    <property type="entry name" value="TRANSCRIPTION TERMINATION FACTOR NUSA"/>
    <property type="match status" value="1"/>
</dbReference>
<dbReference type="FunFam" id="3.30.300.20:FF:000002">
    <property type="entry name" value="Transcription termination/antitermination protein NusA"/>
    <property type="match status" value="1"/>
</dbReference>
<dbReference type="CDD" id="cd22529">
    <property type="entry name" value="KH-II_NusA_rpt2"/>
    <property type="match status" value="1"/>
</dbReference>
<dbReference type="FunFam" id="1.10.150.20:FF:000018">
    <property type="entry name" value="Transcription termination/antitermination protein NusA"/>
    <property type="match status" value="1"/>
</dbReference>
<dbReference type="GO" id="GO:0000166">
    <property type="term" value="F:nucleotide binding"/>
    <property type="evidence" value="ECO:0007669"/>
    <property type="project" value="InterPro"/>
</dbReference>
<dbReference type="SMART" id="SM00316">
    <property type="entry name" value="S1"/>
    <property type="match status" value="1"/>
</dbReference>
<evidence type="ECO:0000256" key="5">
    <source>
        <dbReference type="ARBA" id="ARBA00023015"/>
    </source>
</evidence>
<name>A0A1J5R8T7_9ZZZZ</name>
<evidence type="ECO:0000256" key="3">
    <source>
        <dbReference type="ARBA" id="ARBA00022814"/>
    </source>
</evidence>
<dbReference type="Pfam" id="PF26594">
    <property type="entry name" value="KH_NusA_2nd"/>
    <property type="match status" value="1"/>
</dbReference>
<organism evidence="8">
    <name type="scientific">mine drainage metagenome</name>
    <dbReference type="NCBI Taxonomy" id="410659"/>
    <lineage>
        <taxon>unclassified sequences</taxon>
        <taxon>metagenomes</taxon>
        <taxon>ecological metagenomes</taxon>
    </lineage>
</organism>
<dbReference type="GO" id="GO:0031564">
    <property type="term" value="P:transcription antitermination"/>
    <property type="evidence" value="ECO:0007669"/>
    <property type="project" value="UniProtKB-KW"/>
</dbReference>
<dbReference type="SUPFAM" id="SSF54814">
    <property type="entry name" value="Prokaryotic type KH domain (KH-domain type II)"/>
    <property type="match status" value="2"/>
</dbReference>
<feature type="domain" description="S1 motif" evidence="7">
    <location>
        <begin position="135"/>
        <end position="199"/>
    </location>
</feature>
<keyword evidence="3" id="KW-0889">Transcription antitermination</keyword>
<dbReference type="SUPFAM" id="SSF50249">
    <property type="entry name" value="Nucleic acid-binding proteins"/>
    <property type="match status" value="1"/>
</dbReference>
<dbReference type="GO" id="GO:0005829">
    <property type="term" value="C:cytosol"/>
    <property type="evidence" value="ECO:0007669"/>
    <property type="project" value="TreeGrafter"/>
</dbReference>
<keyword evidence="6" id="KW-0804">Transcription</keyword>
<dbReference type="Pfam" id="PF14520">
    <property type="entry name" value="HHH_5"/>
    <property type="match status" value="1"/>
</dbReference>
<dbReference type="Gene3D" id="3.30.1480.10">
    <property type="entry name" value="NusA, N-terminal domain"/>
    <property type="match status" value="1"/>
</dbReference>
<dbReference type="InterPro" id="IPR030842">
    <property type="entry name" value="TF_NusA_bacterial"/>
</dbReference>
<evidence type="ECO:0000259" key="7">
    <source>
        <dbReference type="PROSITE" id="PS50126"/>
    </source>
</evidence>
<dbReference type="PROSITE" id="PS50084">
    <property type="entry name" value="KH_TYPE_1"/>
    <property type="match status" value="1"/>
</dbReference>
<proteinExistence type="inferred from homology"/>
<dbReference type="Gene3D" id="1.10.150.20">
    <property type="entry name" value="5' to 3' exonuclease, C-terminal subdomain"/>
    <property type="match status" value="2"/>
</dbReference>
<dbReference type="SUPFAM" id="SSF47794">
    <property type="entry name" value="Rad51 N-terminal domain-like"/>
    <property type="match status" value="2"/>
</dbReference>
<reference evidence="8" key="1">
    <citation type="submission" date="2016-10" db="EMBL/GenBank/DDBJ databases">
        <title>Sequence of Gallionella enrichment culture.</title>
        <authorList>
            <person name="Poehlein A."/>
            <person name="Muehling M."/>
            <person name="Daniel R."/>
        </authorList>
    </citation>
    <scope>NUCLEOTIDE SEQUENCE</scope>
</reference>
<evidence type="ECO:0000256" key="4">
    <source>
        <dbReference type="ARBA" id="ARBA00022884"/>
    </source>
</evidence>
<dbReference type="GO" id="GO:0003723">
    <property type="term" value="F:RNA binding"/>
    <property type="evidence" value="ECO:0007669"/>
    <property type="project" value="UniProtKB-KW"/>
</dbReference>
<dbReference type="NCBIfam" id="TIGR01953">
    <property type="entry name" value="NusA"/>
    <property type="match status" value="1"/>
</dbReference>
<dbReference type="CDD" id="cd04455">
    <property type="entry name" value="S1_NusA"/>
    <property type="match status" value="1"/>
</dbReference>
<dbReference type="CDD" id="cd02134">
    <property type="entry name" value="KH-II_NusA_rpt1"/>
    <property type="match status" value="1"/>
</dbReference>
<dbReference type="SUPFAM" id="SSF69705">
    <property type="entry name" value="Transcription factor NusA, N-terminal domain"/>
    <property type="match status" value="1"/>
</dbReference>
<dbReference type="InterPro" id="IPR036555">
    <property type="entry name" value="NusA_N_sf"/>
</dbReference>